<feature type="region of interest" description="Disordered" evidence="5">
    <location>
        <begin position="1"/>
        <end position="25"/>
    </location>
</feature>
<protein>
    <recommendedName>
        <fullName evidence="2">peptidylprolyl isomerase</fullName>
        <ecNumber evidence="2">5.2.1.8</ecNumber>
    </recommendedName>
</protein>
<keyword evidence="3" id="KW-0697">Rotamase</keyword>
<name>D7BD95_ALLS1</name>
<evidence type="ECO:0000313" key="8">
    <source>
        <dbReference type="Proteomes" id="UP000001916"/>
    </source>
</evidence>
<dbReference type="AlphaFoldDB" id="D7BD95"/>
<dbReference type="EMBL" id="CP002042">
    <property type="protein sequence ID" value="ADH63013.1"/>
    <property type="molecule type" value="Genomic_DNA"/>
</dbReference>
<accession>D7BD95</accession>
<dbReference type="HOGENOM" id="CLU_051627_0_0_0"/>
<dbReference type="eggNOG" id="COG3271">
    <property type="taxonomic scope" value="Bacteria"/>
</dbReference>
<comment type="catalytic activity">
    <reaction evidence="1">
        <text>[protein]-peptidylproline (omega=180) = [protein]-peptidylproline (omega=0)</text>
        <dbReference type="Rhea" id="RHEA:16237"/>
        <dbReference type="Rhea" id="RHEA-COMP:10747"/>
        <dbReference type="Rhea" id="RHEA-COMP:10748"/>
        <dbReference type="ChEBI" id="CHEBI:83833"/>
        <dbReference type="ChEBI" id="CHEBI:83834"/>
        <dbReference type="EC" id="5.2.1.8"/>
    </reaction>
</comment>
<dbReference type="Gene3D" id="1.25.40.10">
    <property type="entry name" value="Tetratricopeptide repeat domain"/>
    <property type="match status" value="2"/>
</dbReference>
<dbReference type="Pfam" id="PF13529">
    <property type="entry name" value="Peptidase_C39_2"/>
    <property type="match status" value="1"/>
</dbReference>
<dbReference type="eggNOG" id="COG0457">
    <property type="taxonomic scope" value="Bacteria"/>
</dbReference>
<dbReference type="Pfam" id="PF13181">
    <property type="entry name" value="TPR_8"/>
    <property type="match status" value="1"/>
</dbReference>
<sequence length="286" mass="32106">MRVPGAAWHREGPSTVKPEPNKADKNVSPEELAAYARSQGYQVHYGVAGDLSLLKQFLAAGFPVIAESGFVVPEHGWMGHYRLLVGYDDGGQRFFAFDSYYGPKVTLGYSDFAGMWSHFNRTYLVVYPPKEAGKVEQILGPRTHPEWMWKQALEVALSQTKAEPTNVYAWFNLGTALLKQGNLEGAAEAYDKARSLGWPWRMLWYQFGPFEAYYRTGRYTDVVRLASANLAKTPDLEESLYWRGRAQAALGNLRLAKTDLQAALKLRPSYSEAAQTLKSLDAHSSR</sequence>
<evidence type="ECO:0000256" key="4">
    <source>
        <dbReference type="ARBA" id="ARBA00023235"/>
    </source>
</evidence>
<proteinExistence type="predicted"/>
<keyword evidence="8" id="KW-1185">Reference proteome</keyword>
<dbReference type="RefSeq" id="WP_013157593.1">
    <property type="nucleotide sequence ID" value="NC_014212.1"/>
</dbReference>
<dbReference type="SMART" id="SM00028">
    <property type="entry name" value="TPR"/>
    <property type="match status" value="2"/>
</dbReference>
<dbReference type="STRING" id="526227.Mesil_1108"/>
<dbReference type="SUPFAM" id="SSF48452">
    <property type="entry name" value="TPR-like"/>
    <property type="match status" value="1"/>
</dbReference>
<gene>
    <name evidence="7" type="ordered locus">Mesil_1108</name>
</gene>
<evidence type="ECO:0000259" key="6">
    <source>
        <dbReference type="Pfam" id="PF13529"/>
    </source>
</evidence>
<evidence type="ECO:0000256" key="2">
    <source>
        <dbReference type="ARBA" id="ARBA00013194"/>
    </source>
</evidence>
<dbReference type="Gene3D" id="3.90.70.10">
    <property type="entry name" value="Cysteine proteinases"/>
    <property type="match status" value="1"/>
</dbReference>
<dbReference type="OrthoDB" id="221093at2"/>
<dbReference type="KEGG" id="msv:Mesil_1108"/>
<reference evidence="7 8" key="1">
    <citation type="journal article" date="2010" name="Stand. Genomic Sci.">
        <title>Complete genome sequence of Meiothermus silvanus type strain (VI-R2).</title>
        <authorList>
            <person name="Sikorski J."/>
            <person name="Tindall B.J."/>
            <person name="Lowry S."/>
            <person name="Lucas S."/>
            <person name="Nolan M."/>
            <person name="Copeland A."/>
            <person name="Glavina Del Rio T."/>
            <person name="Tice H."/>
            <person name="Cheng J.F."/>
            <person name="Han C."/>
            <person name="Pitluck S."/>
            <person name="Liolios K."/>
            <person name="Ivanova N."/>
            <person name="Mavromatis K."/>
            <person name="Mikhailova N."/>
            <person name="Pati A."/>
            <person name="Goodwin L."/>
            <person name="Chen A."/>
            <person name="Palaniappan K."/>
            <person name="Land M."/>
            <person name="Hauser L."/>
            <person name="Chang Y.J."/>
            <person name="Jeffries C.D."/>
            <person name="Rohde M."/>
            <person name="Goker M."/>
            <person name="Woyke T."/>
            <person name="Bristow J."/>
            <person name="Eisen J.A."/>
            <person name="Markowitz V."/>
            <person name="Hugenholtz P."/>
            <person name="Kyrpides N.C."/>
            <person name="Klenk H.P."/>
            <person name="Lapidus A."/>
        </authorList>
    </citation>
    <scope>NUCLEOTIDE SEQUENCE [LARGE SCALE GENOMIC DNA]</scope>
    <source>
        <strain evidence="8">ATCC 700542 / DSM 9946 / VI-R2</strain>
    </source>
</reference>
<dbReference type="Proteomes" id="UP000001916">
    <property type="component" value="Chromosome"/>
</dbReference>
<dbReference type="InterPro" id="IPR019734">
    <property type="entry name" value="TPR_rpt"/>
</dbReference>
<dbReference type="PANTHER" id="PTHR46512">
    <property type="entry name" value="PEPTIDYLPROLYL ISOMERASE"/>
    <property type="match status" value="1"/>
</dbReference>
<dbReference type="InterPro" id="IPR011990">
    <property type="entry name" value="TPR-like_helical_dom_sf"/>
</dbReference>
<keyword evidence="4" id="KW-0413">Isomerase</keyword>
<dbReference type="InterPro" id="IPR039564">
    <property type="entry name" value="Peptidase_C39-like"/>
</dbReference>
<dbReference type="InterPro" id="IPR050754">
    <property type="entry name" value="FKBP4/5/8-like"/>
</dbReference>
<evidence type="ECO:0000256" key="3">
    <source>
        <dbReference type="ARBA" id="ARBA00023110"/>
    </source>
</evidence>
<organism evidence="7 8">
    <name type="scientific">Allomeiothermus silvanus (strain ATCC 700542 / DSM 9946 / NBRC 106475 / NCIMB 13440 / VI-R2)</name>
    <name type="common">Thermus silvanus</name>
    <dbReference type="NCBI Taxonomy" id="526227"/>
    <lineage>
        <taxon>Bacteria</taxon>
        <taxon>Thermotogati</taxon>
        <taxon>Deinococcota</taxon>
        <taxon>Deinococci</taxon>
        <taxon>Thermales</taxon>
        <taxon>Thermaceae</taxon>
        <taxon>Allomeiothermus</taxon>
    </lineage>
</organism>
<dbReference type="GO" id="GO:0003755">
    <property type="term" value="F:peptidyl-prolyl cis-trans isomerase activity"/>
    <property type="evidence" value="ECO:0007669"/>
    <property type="project" value="UniProtKB-EC"/>
</dbReference>
<dbReference type="Pfam" id="PF00515">
    <property type="entry name" value="TPR_1"/>
    <property type="match status" value="1"/>
</dbReference>
<dbReference type="EC" id="5.2.1.8" evidence="2"/>
<evidence type="ECO:0000256" key="1">
    <source>
        <dbReference type="ARBA" id="ARBA00000971"/>
    </source>
</evidence>
<feature type="domain" description="Peptidase C39-like" evidence="6">
    <location>
        <begin position="18"/>
        <end position="100"/>
    </location>
</feature>
<evidence type="ECO:0000256" key="5">
    <source>
        <dbReference type="SAM" id="MobiDB-lite"/>
    </source>
</evidence>
<dbReference type="PANTHER" id="PTHR46512:SF9">
    <property type="entry name" value="PEPTIDYLPROLYL ISOMERASE"/>
    <property type="match status" value="1"/>
</dbReference>
<evidence type="ECO:0000313" key="7">
    <source>
        <dbReference type="EMBL" id="ADH63013.1"/>
    </source>
</evidence>